<proteinExistence type="predicted"/>
<reference evidence="1" key="1">
    <citation type="submission" date="2021-03" db="EMBL/GenBank/DDBJ databases">
        <authorList>
            <person name="Jaffe A."/>
        </authorList>
    </citation>
    <scope>NUCLEOTIDE SEQUENCE</scope>
    <source>
        <strain evidence="1">RIFCSPLOWO2_01_FULL_AR10_48_17</strain>
    </source>
</reference>
<reference evidence="1" key="2">
    <citation type="submission" date="2021-05" db="EMBL/GenBank/DDBJ databases">
        <title>Protein family content uncovers lineage relationships and bacterial pathway maintenance mechanisms in DPANN archaea.</title>
        <authorList>
            <person name="Castelle C.J."/>
            <person name="Meheust R."/>
            <person name="Jaffe A.L."/>
            <person name="Seitz K."/>
            <person name="Gong X."/>
            <person name="Baker B.J."/>
            <person name="Banfield J.F."/>
        </authorList>
    </citation>
    <scope>NUCLEOTIDE SEQUENCE</scope>
    <source>
        <strain evidence="1">RIFCSPLOWO2_01_FULL_AR10_48_17</strain>
    </source>
</reference>
<gene>
    <name evidence="1" type="ORF">J4215_02715</name>
</gene>
<name>A0A8T4L9T0_9ARCH</name>
<protein>
    <submittedName>
        <fullName evidence="1">Uncharacterized protein</fullName>
    </submittedName>
</protein>
<evidence type="ECO:0000313" key="2">
    <source>
        <dbReference type="Proteomes" id="UP000675968"/>
    </source>
</evidence>
<dbReference type="Proteomes" id="UP000675968">
    <property type="component" value="Unassembled WGS sequence"/>
</dbReference>
<sequence length="171" mass="19393">MRDSNQRFNGSVLTTQDLEWIRDTGKTVRENTLSNIEKGNLPILTDTDSLQLQKGEVLHFSEPVAFFEPRSIRNYGGGSFRVAKGVRIHMGQSESHLEWRKIDGGDLYLTNKRLVYVGSLRTVSTDLPKVVSATAEKDGLQISRANKQKPEFYSVSDPEKWELAINKLLRI</sequence>
<dbReference type="AlphaFoldDB" id="A0A8T4L9T0"/>
<accession>A0A8T4L9T0</accession>
<comment type="caution">
    <text evidence="1">The sequence shown here is derived from an EMBL/GenBank/DDBJ whole genome shotgun (WGS) entry which is preliminary data.</text>
</comment>
<evidence type="ECO:0000313" key="1">
    <source>
        <dbReference type="EMBL" id="MBS3061470.1"/>
    </source>
</evidence>
<organism evidence="1 2">
    <name type="scientific">Candidatus Iainarchaeum sp</name>
    <dbReference type="NCBI Taxonomy" id="3101447"/>
    <lineage>
        <taxon>Archaea</taxon>
        <taxon>Candidatus Iainarchaeota</taxon>
        <taxon>Candidatus Iainarchaeia</taxon>
        <taxon>Candidatus Iainarchaeales</taxon>
        <taxon>Candidatus Iainarchaeaceae</taxon>
        <taxon>Candidatus Iainarchaeum</taxon>
    </lineage>
</organism>
<dbReference type="EMBL" id="JAGVWC010000009">
    <property type="protein sequence ID" value="MBS3061470.1"/>
    <property type="molecule type" value="Genomic_DNA"/>
</dbReference>